<protein>
    <submittedName>
        <fullName evidence="2">Uncharacterized protein</fullName>
    </submittedName>
</protein>
<keyword evidence="1" id="KW-1133">Transmembrane helix</keyword>
<gene>
    <name evidence="2" type="ORF">GCM10008906_13120</name>
</gene>
<accession>A0ABN1JE59</accession>
<keyword evidence="1" id="KW-0472">Membrane</keyword>
<dbReference type="Proteomes" id="UP001501510">
    <property type="component" value="Unassembled WGS sequence"/>
</dbReference>
<dbReference type="RefSeq" id="WP_343760087.1">
    <property type="nucleotide sequence ID" value="NZ_BAAACG010000008.1"/>
</dbReference>
<dbReference type="PROSITE" id="PS51257">
    <property type="entry name" value="PROKAR_LIPOPROTEIN"/>
    <property type="match status" value="1"/>
</dbReference>
<sequence>MNNKSIHKKSFIRAIFYSVTLIMAMTLACVLSKQKMPNLLILWAGSFAVFYIAYFIKYLIRDKTQKKN</sequence>
<feature type="transmembrane region" description="Helical" evidence="1">
    <location>
        <begin position="12"/>
        <end position="33"/>
    </location>
</feature>
<dbReference type="EMBL" id="BAAACG010000008">
    <property type="protein sequence ID" value="GAA0737236.1"/>
    <property type="molecule type" value="Genomic_DNA"/>
</dbReference>
<reference evidence="2 3" key="1">
    <citation type="journal article" date="2019" name="Int. J. Syst. Evol. Microbiol.">
        <title>The Global Catalogue of Microorganisms (GCM) 10K type strain sequencing project: providing services to taxonomists for standard genome sequencing and annotation.</title>
        <authorList>
            <consortium name="The Broad Institute Genomics Platform"/>
            <consortium name="The Broad Institute Genome Sequencing Center for Infectious Disease"/>
            <person name="Wu L."/>
            <person name="Ma J."/>
        </authorList>
    </citation>
    <scope>NUCLEOTIDE SEQUENCE [LARGE SCALE GENOMIC DNA]</scope>
    <source>
        <strain evidence="2 3">JCM 1407</strain>
    </source>
</reference>
<organism evidence="2 3">
    <name type="scientific">Clostridium oceanicum</name>
    <dbReference type="NCBI Taxonomy" id="1543"/>
    <lineage>
        <taxon>Bacteria</taxon>
        <taxon>Bacillati</taxon>
        <taxon>Bacillota</taxon>
        <taxon>Clostridia</taxon>
        <taxon>Eubacteriales</taxon>
        <taxon>Clostridiaceae</taxon>
        <taxon>Clostridium</taxon>
    </lineage>
</organism>
<evidence type="ECO:0000256" key="1">
    <source>
        <dbReference type="SAM" id="Phobius"/>
    </source>
</evidence>
<evidence type="ECO:0000313" key="3">
    <source>
        <dbReference type="Proteomes" id="UP001501510"/>
    </source>
</evidence>
<proteinExistence type="predicted"/>
<keyword evidence="3" id="KW-1185">Reference proteome</keyword>
<keyword evidence="1" id="KW-0812">Transmembrane</keyword>
<name>A0ABN1JE59_9CLOT</name>
<evidence type="ECO:0000313" key="2">
    <source>
        <dbReference type="EMBL" id="GAA0737236.1"/>
    </source>
</evidence>
<comment type="caution">
    <text evidence="2">The sequence shown here is derived from an EMBL/GenBank/DDBJ whole genome shotgun (WGS) entry which is preliminary data.</text>
</comment>
<feature type="transmembrane region" description="Helical" evidence="1">
    <location>
        <begin position="39"/>
        <end position="60"/>
    </location>
</feature>